<evidence type="ECO:0000313" key="2">
    <source>
        <dbReference type="EMBL" id="KAJ8426190.1"/>
    </source>
</evidence>
<feature type="region of interest" description="Disordered" evidence="1">
    <location>
        <begin position="403"/>
        <end position="477"/>
    </location>
</feature>
<dbReference type="Proteomes" id="UP001153076">
    <property type="component" value="Unassembled WGS sequence"/>
</dbReference>
<feature type="region of interest" description="Disordered" evidence="1">
    <location>
        <begin position="269"/>
        <end position="290"/>
    </location>
</feature>
<dbReference type="OrthoDB" id="1694156at2759"/>
<protein>
    <recommendedName>
        <fullName evidence="4">Aminotransferase-like plant mobile domain-containing protein</fullName>
    </recommendedName>
</protein>
<sequence>MTGLPVTGRRVEFDGEEVNGDLGRMVRERIAEVKSHKEGRRSILQNYMCALYDLCKENTEEDNIGLWMQLFVWMVLSGLFFSGTPYGGPRCMERYDSNVQHFREYAWAEIVWRFLVQSLDEFPVWFYEHRTRFSGHVARSFPRITKWDAVDHGGQYDAYALLARLKEKEVCVAYVRQSWRQTCIDLCSVILVLYPIKEEKEKQIVKDFLDTDKYKYYLPDGEKQADKLAFCVRDLEARLRNCEDISDYFPAPPPADGCSGLAVADDLCSPDEHYPRSAQETSTDAQREIQVPVVKEHPDEGLGTEEQPLQVPTVEQPNVDESVVQGLVVEEPQMEQSAEEVTAVNVPSLEELIMDVAELKHPTTEVPPFLDPIIKVSGDSLHFTVDANIIDVETSSLTSSLGRLQRRGPVSERGGGGCGDERYFGRGADVHSADRCKKRPRTKRVTRFQGSSYVIPTTPRRREARSRGSTTAALRKG</sequence>
<dbReference type="EMBL" id="JAKOGI010001336">
    <property type="protein sequence ID" value="KAJ8426190.1"/>
    <property type="molecule type" value="Genomic_DNA"/>
</dbReference>
<gene>
    <name evidence="2" type="ORF">Cgig2_010827</name>
</gene>
<proteinExistence type="predicted"/>
<name>A0A9Q1GT82_9CARY</name>
<evidence type="ECO:0000313" key="3">
    <source>
        <dbReference type="Proteomes" id="UP001153076"/>
    </source>
</evidence>
<feature type="compositionally biased region" description="Basic and acidic residues" evidence="1">
    <location>
        <begin position="419"/>
        <end position="435"/>
    </location>
</feature>
<accession>A0A9Q1GT82</accession>
<dbReference type="AlphaFoldDB" id="A0A9Q1GT82"/>
<comment type="caution">
    <text evidence="2">The sequence shown here is derived from an EMBL/GenBank/DDBJ whole genome shotgun (WGS) entry which is preliminary data.</text>
</comment>
<reference evidence="2" key="1">
    <citation type="submission" date="2022-04" db="EMBL/GenBank/DDBJ databases">
        <title>Carnegiea gigantea Genome sequencing and assembly v2.</title>
        <authorList>
            <person name="Copetti D."/>
            <person name="Sanderson M.J."/>
            <person name="Burquez A."/>
            <person name="Wojciechowski M.F."/>
        </authorList>
    </citation>
    <scope>NUCLEOTIDE SEQUENCE</scope>
    <source>
        <strain evidence="2">SGP5-SGP5p</strain>
        <tissue evidence="2">Aerial part</tissue>
    </source>
</reference>
<feature type="compositionally biased region" description="Polar residues" evidence="1">
    <location>
        <begin position="467"/>
        <end position="477"/>
    </location>
</feature>
<keyword evidence="3" id="KW-1185">Reference proteome</keyword>
<organism evidence="2 3">
    <name type="scientific">Carnegiea gigantea</name>
    <dbReference type="NCBI Taxonomy" id="171969"/>
    <lineage>
        <taxon>Eukaryota</taxon>
        <taxon>Viridiplantae</taxon>
        <taxon>Streptophyta</taxon>
        <taxon>Embryophyta</taxon>
        <taxon>Tracheophyta</taxon>
        <taxon>Spermatophyta</taxon>
        <taxon>Magnoliopsida</taxon>
        <taxon>eudicotyledons</taxon>
        <taxon>Gunneridae</taxon>
        <taxon>Pentapetalae</taxon>
        <taxon>Caryophyllales</taxon>
        <taxon>Cactineae</taxon>
        <taxon>Cactaceae</taxon>
        <taxon>Cactoideae</taxon>
        <taxon>Echinocereeae</taxon>
        <taxon>Carnegiea</taxon>
    </lineage>
</organism>
<evidence type="ECO:0000256" key="1">
    <source>
        <dbReference type="SAM" id="MobiDB-lite"/>
    </source>
</evidence>
<evidence type="ECO:0008006" key="4">
    <source>
        <dbReference type="Google" id="ProtNLM"/>
    </source>
</evidence>
<feature type="compositionally biased region" description="Basic residues" evidence="1">
    <location>
        <begin position="436"/>
        <end position="446"/>
    </location>
</feature>